<dbReference type="EMBL" id="GGEC01056928">
    <property type="protein sequence ID" value="MBX37412.1"/>
    <property type="molecule type" value="Transcribed_RNA"/>
</dbReference>
<organism evidence="1">
    <name type="scientific">Rhizophora mucronata</name>
    <name type="common">Asiatic mangrove</name>
    <dbReference type="NCBI Taxonomy" id="61149"/>
    <lineage>
        <taxon>Eukaryota</taxon>
        <taxon>Viridiplantae</taxon>
        <taxon>Streptophyta</taxon>
        <taxon>Embryophyta</taxon>
        <taxon>Tracheophyta</taxon>
        <taxon>Spermatophyta</taxon>
        <taxon>Magnoliopsida</taxon>
        <taxon>eudicotyledons</taxon>
        <taxon>Gunneridae</taxon>
        <taxon>Pentapetalae</taxon>
        <taxon>rosids</taxon>
        <taxon>fabids</taxon>
        <taxon>Malpighiales</taxon>
        <taxon>Rhizophoraceae</taxon>
        <taxon>Rhizophora</taxon>
    </lineage>
</organism>
<proteinExistence type="predicted"/>
<dbReference type="AlphaFoldDB" id="A0A2P2N4I9"/>
<name>A0A2P2N4I9_RHIMU</name>
<protein>
    <submittedName>
        <fullName evidence="1">Uncharacterized protein</fullName>
    </submittedName>
</protein>
<sequence length="31" mass="3532">MIHSYEFRHLACCAPFRVLNLGGSELQVRAL</sequence>
<evidence type="ECO:0000313" key="1">
    <source>
        <dbReference type="EMBL" id="MBX37412.1"/>
    </source>
</evidence>
<accession>A0A2P2N4I9</accession>
<reference evidence="1" key="1">
    <citation type="submission" date="2018-02" db="EMBL/GenBank/DDBJ databases">
        <title>Rhizophora mucronata_Transcriptome.</title>
        <authorList>
            <person name="Meera S.P."/>
            <person name="Sreeshan A."/>
            <person name="Augustine A."/>
        </authorList>
    </citation>
    <scope>NUCLEOTIDE SEQUENCE</scope>
    <source>
        <tissue evidence="1">Leaf</tissue>
    </source>
</reference>